<sequence>MPFLTPSLLVGVSARIYYPATPVLDLGGVWTKTLHYMEQSVAQMLMRCGALPVMVPAVDERSLVRPSELNLSHYAESLDALVLQGGNDVAPESYGETPINAQCHGDLVRDQYEIALIHAFVQARKPVFGICRGLQILNVAFGGTLWQDIETQVPDALDHVRRDIYDQNAHEIELKAGTRLQALYPHMSHGRVNSIHHQAIKQVAPGFVVEAVCPEDGIVEAIRKEGESYIAGVQWHPEFHAPDGKAHLDDQRIVMDFLRTARRLKSARAPEPSAPF</sequence>
<reference evidence="1 2" key="1">
    <citation type="submission" date="2014-02" db="EMBL/GenBank/DDBJ databases">
        <title>Draft Genome of Hylemonella gracilis isolated from the Niagara River.</title>
        <authorList>
            <person name="Pawlowski D.R."/>
            <person name="Koudelka G.B."/>
        </authorList>
    </citation>
    <scope>NUCLEOTIDE SEQUENCE [LARGE SCALE GENOMIC DNA]</scope>
    <source>
        <strain evidence="1 2">Niagara R</strain>
    </source>
</reference>
<dbReference type="PANTHER" id="PTHR43235:SF1">
    <property type="entry name" value="GLUTAMINE AMIDOTRANSFERASE PB2B2.05-RELATED"/>
    <property type="match status" value="1"/>
</dbReference>
<dbReference type="CDD" id="cd01745">
    <property type="entry name" value="GATase1_2"/>
    <property type="match status" value="1"/>
</dbReference>
<dbReference type="EMBL" id="JEMG01000001">
    <property type="protein sequence ID" value="EYC52231.1"/>
    <property type="molecule type" value="Genomic_DNA"/>
</dbReference>
<dbReference type="STRING" id="1458275.AZ34_15010"/>
<dbReference type="RefSeq" id="WP_035609406.1">
    <property type="nucleotide sequence ID" value="NZ_JEMG01000001.1"/>
</dbReference>
<dbReference type="PROSITE" id="PS51273">
    <property type="entry name" value="GATASE_TYPE_1"/>
    <property type="match status" value="1"/>
</dbReference>
<evidence type="ECO:0000313" key="1">
    <source>
        <dbReference type="EMBL" id="EYC52231.1"/>
    </source>
</evidence>
<protein>
    <submittedName>
        <fullName evidence="1">Peptidase C26</fullName>
    </submittedName>
</protein>
<dbReference type="GO" id="GO:0006598">
    <property type="term" value="P:polyamine catabolic process"/>
    <property type="evidence" value="ECO:0007669"/>
    <property type="project" value="TreeGrafter"/>
</dbReference>
<dbReference type="Gene3D" id="3.40.50.880">
    <property type="match status" value="1"/>
</dbReference>
<dbReference type="OrthoDB" id="9813383at2"/>
<gene>
    <name evidence="1" type="ORF">AZ34_15010</name>
</gene>
<dbReference type="InterPro" id="IPR029062">
    <property type="entry name" value="Class_I_gatase-like"/>
</dbReference>
<comment type="caution">
    <text evidence="1">The sequence shown here is derived from an EMBL/GenBank/DDBJ whole genome shotgun (WGS) entry which is preliminary data.</text>
</comment>
<accession>A0A016XK54</accession>
<dbReference type="AlphaFoldDB" id="A0A016XK54"/>
<dbReference type="SUPFAM" id="SSF52317">
    <property type="entry name" value="Class I glutamine amidotransferase-like"/>
    <property type="match status" value="1"/>
</dbReference>
<proteinExistence type="predicted"/>
<dbReference type="GO" id="GO:0033969">
    <property type="term" value="F:gamma-glutamyl-gamma-aminobutyrate hydrolase activity"/>
    <property type="evidence" value="ECO:0007669"/>
    <property type="project" value="TreeGrafter"/>
</dbReference>
<name>A0A016XK54_9BURK</name>
<dbReference type="InterPro" id="IPR044668">
    <property type="entry name" value="PuuD-like"/>
</dbReference>
<organism evidence="1 2">
    <name type="scientific">Hylemonella gracilis str. Niagara R</name>
    <dbReference type="NCBI Taxonomy" id="1458275"/>
    <lineage>
        <taxon>Bacteria</taxon>
        <taxon>Pseudomonadati</taxon>
        <taxon>Pseudomonadota</taxon>
        <taxon>Betaproteobacteria</taxon>
        <taxon>Burkholderiales</taxon>
        <taxon>Comamonadaceae</taxon>
        <taxon>Hylemonella</taxon>
    </lineage>
</organism>
<dbReference type="Proteomes" id="UP000023268">
    <property type="component" value="Unassembled WGS sequence"/>
</dbReference>
<dbReference type="PANTHER" id="PTHR43235">
    <property type="entry name" value="GLUTAMINE AMIDOTRANSFERASE PB2B2.05-RELATED"/>
    <property type="match status" value="1"/>
</dbReference>
<dbReference type="eggNOG" id="COG2071">
    <property type="taxonomic scope" value="Bacteria"/>
</dbReference>
<dbReference type="GO" id="GO:0005829">
    <property type="term" value="C:cytosol"/>
    <property type="evidence" value="ECO:0007669"/>
    <property type="project" value="TreeGrafter"/>
</dbReference>
<evidence type="ECO:0000313" key="2">
    <source>
        <dbReference type="Proteomes" id="UP000023268"/>
    </source>
</evidence>
<dbReference type="InterPro" id="IPR011697">
    <property type="entry name" value="Peptidase_C26"/>
</dbReference>
<dbReference type="Pfam" id="PF07722">
    <property type="entry name" value="Peptidase_C26"/>
    <property type="match status" value="1"/>
</dbReference>